<organism evidence="3 4">
    <name type="scientific">Edaphochlamys debaryana</name>
    <dbReference type="NCBI Taxonomy" id="47281"/>
    <lineage>
        <taxon>Eukaryota</taxon>
        <taxon>Viridiplantae</taxon>
        <taxon>Chlorophyta</taxon>
        <taxon>core chlorophytes</taxon>
        <taxon>Chlorophyceae</taxon>
        <taxon>CS clade</taxon>
        <taxon>Chlamydomonadales</taxon>
        <taxon>Chlamydomonadales incertae sedis</taxon>
        <taxon>Edaphochlamys</taxon>
    </lineage>
</organism>
<keyword evidence="4" id="KW-1185">Reference proteome</keyword>
<feature type="compositionally biased region" description="Pro residues" evidence="1">
    <location>
        <begin position="462"/>
        <end position="476"/>
    </location>
</feature>
<dbReference type="OrthoDB" id="549336at2759"/>
<reference evidence="3" key="1">
    <citation type="journal article" date="2020" name="bioRxiv">
        <title>Comparative genomics of Chlamydomonas.</title>
        <authorList>
            <person name="Craig R.J."/>
            <person name="Hasan A.R."/>
            <person name="Ness R.W."/>
            <person name="Keightley P.D."/>
        </authorList>
    </citation>
    <scope>NUCLEOTIDE SEQUENCE</scope>
    <source>
        <strain evidence="3">CCAP 11/70</strain>
    </source>
</reference>
<comment type="caution">
    <text evidence="3">The sequence shown here is derived from an EMBL/GenBank/DDBJ whole genome shotgun (WGS) entry which is preliminary data.</text>
</comment>
<protein>
    <submittedName>
        <fullName evidence="3">Uncharacterized protein</fullName>
    </submittedName>
</protein>
<accession>A0A835YC01</accession>
<name>A0A835YC01_9CHLO</name>
<gene>
    <name evidence="3" type="ORF">HYH03_002108</name>
</gene>
<evidence type="ECO:0000313" key="4">
    <source>
        <dbReference type="Proteomes" id="UP000612055"/>
    </source>
</evidence>
<proteinExistence type="predicted"/>
<dbReference type="Proteomes" id="UP000612055">
    <property type="component" value="Unassembled WGS sequence"/>
</dbReference>
<evidence type="ECO:0000256" key="2">
    <source>
        <dbReference type="SAM" id="SignalP"/>
    </source>
</evidence>
<keyword evidence="2" id="KW-0732">Signal</keyword>
<dbReference type="EMBL" id="JAEHOE010000005">
    <property type="protein sequence ID" value="KAG2499816.1"/>
    <property type="molecule type" value="Genomic_DNA"/>
</dbReference>
<dbReference type="AlphaFoldDB" id="A0A835YC01"/>
<feature type="signal peptide" evidence="2">
    <location>
        <begin position="1"/>
        <end position="40"/>
    </location>
</feature>
<feature type="region of interest" description="Disordered" evidence="1">
    <location>
        <begin position="460"/>
        <end position="505"/>
    </location>
</feature>
<evidence type="ECO:0000313" key="3">
    <source>
        <dbReference type="EMBL" id="KAG2499816.1"/>
    </source>
</evidence>
<sequence>MLRRRPLTCGHAQRLTRAGPLVLTLVLAALLSPCGRLVAGASARSDEAAAPGPLAAPLRVTVYNDVPSHWEVFAGAVETARRFLGDPTPHLVWAAGDHDTEPHPLLNVMGWVGGPAWAWHRVSLAGCGKDCGPALAADLTWGPVDVLVCVSPEMDERHQGCLHSARALSAGLVVAVLHRADQLPPRPWFLQDPPGPDQVQVQAQAQAPGAHVPVHMLALAPHVAAAVSAKVGRAHRLDWALLAGAYAPERPCASTRCLRGFTVQGTLRYWSGHAGSGLIRDYVGLWAQLAARADAAAVNVTVLGKGGHLRNLGVPPELSRRVTLRSGLPYPEFWLTIHTSWALVPAFGTDQYLTSRISSTMLASLTACYLTSRISSTMLASLTACVPIIASRAILDVYTFLGEEHVFLQGEGEAEVDVMVRVLALDEAAVLAKRAAVCRLREEMGRRAAAVVRGALEVAGQPMPPLPPAPPGPPGHPVKRKGSSSGKGSSRRTRSSGGSKSRGHG</sequence>
<feature type="chain" id="PRO_5032318626" evidence="2">
    <location>
        <begin position="41"/>
        <end position="505"/>
    </location>
</feature>
<evidence type="ECO:0000256" key="1">
    <source>
        <dbReference type="SAM" id="MobiDB-lite"/>
    </source>
</evidence>